<dbReference type="GO" id="GO:1990190">
    <property type="term" value="F:protein-N-terminal-glutamate acetyltransferase activity"/>
    <property type="evidence" value="ECO:0007669"/>
    <property type="project" value="TreeGrafter"/>
</dbReference>
<accession>J9DP05</accession>
<dbReference type="Proteomes" id="UP000004810">
    <property type="component" value="Unassembled WGS sequence"/>
</dbReference>
<dbReference type="GO" id="GO:0031415">
    <property type="term" value="C:NatA complex"/>
    <property type="evidence" value="ECO:0007669"/>
    <property type="project" value="InterPro"/>
</dbReference>
<dbReference type="PANTHER" id="PTHR23091:SF4">
    <property type="entry name" value="N-TERMINAL AMINO-ACID N(ALPHA)-ACETYLTRANSFERASE NATA"/>
    <property type="match status" value="1"/>
</dbReference>
<comment type="caution">
    <text evidence="3">The sequence shown here is derived from an EMBL/GenBank/DDBJ whole genome shotgun (WGS) entry which is preliminary data.</text>
</comment>
<dbReference type="Gene3D" id="3.40.630.30">
    <property type="match status" value="1"/>
</dbReference>
<gene>
    <name evidence="3" type="ORF">WUBG_17845</name>
</gene>
<dbReference type="GO" id="GO:1990189">
    <property type="term" value="F:protein N-terminal-serine acetyltransferase activity"/>
    <property type="evidence" value="ECO:0007669"/>
    <property type="project" value="TreeGrafter"/>
</dbReference>
<evidence type="ECO:0000256" key="1">
    <source>
        <dbReference type="ARBA" id="ARBA00022679"/>
    </source>
</evidence>
<proteinExistence type="predicted"/>
<keyword evidence="2" id="KW-0012">Acyltransferase</keyword>
<keyword evidence="1" id="KW-0808">Transferase</keyword>
<evidence type="ECO:0000313" key="3">
    <source>
        <dbReference type="EMBL" id="EJW71246.1"/>
    </source>
</evidence>
<evidence type="ECO:0000256" key="2">
    <source>
        <dbReference type="ARBA" id="ARBA00023315"/>
    </source>
</evidence>
<name>J9DP05_WUCBA</name>
<dbReference type="PANTHER" id="PTHR23091">
    <property type="entry name" value="N-TERMINAL ACETYLTRANSFERASE"/>
    <property type="match status" value="1"/>
</dbReference>
<dbReference type="AlphaFoldDB" id="J9DP05"/>
<sequence>MDFHEANQTTSLQPRTYTGVAKFDDLLNNQLYKLLFLPENCQMMDFFYHALSWPQLSYVAEDDKVKEVENIKFITSFDLIFKICQNFEP</sequence>
<dbReference type="InterPro" id="IPR045047">
    <property type="entry name" value="Ard1-like"/>
</dbReference>
<reference evidence="4" key="1">
    <citation type="submission" date="2012-08" db="EMBL/GenBank/DDBJ databases">
        <title>The Genome Sequence of Wuchereria bancrofti.</title>
        <authorList>
            <person name="Nutman T.B."/>
            <person name="Fink D.L."/>
            <person name="Russ C."/>
            <person name="Young S."/>
            <person name="Zeng Q."/>
            <person name="Koehrsen M."/>
            <person name="Alvarado L."/>
            <person name="Berlin A."/>
            <person name="Chapman S.B."/>
            <person name="Chen Z."/>
            <person name="Freedman E."/>
            <person name="Gellesch M."/>
            <person name="Goldberg J."/>
            <person name="Griggs A."/>
            <person name="Gujja S."/>
            <person name="Heilman E.R."/>
            <person name="Heiman D."/>
            <person name="Hepburn T."/>
            <person name="Howarth C."/>
            <person name="Jen D."/>
            <person name="Larson L."/>
            <person name="Lewis B."/>
            <person name="Mehta T."/>
            <person name="Park D."/>
            <person name="Pearson M."/>
            <person name="Roberts A."/>
            <person name="Saif S."/>
            <person name="Shea T."/>
            <person name="Shenoy N."/>
            <person name="Sisk P."/>
            <person name="Stolte C."/>
            <person name="Sykes S."/>
            <person name="Walk T."/>
            <person name="White J."/>
            <person name="Yandava C."/>
            <person name="Haas B."/>
            <person name="Henn M.R."/>
            <person name="Nusbaum C."/>
            <person name="Birren B."/>
        </authorList>
    </citation>
    <scope>NUCLEOTIDE SEQUENCE [LARGE SCALE GENOMIC DNA]</scope>
    <source>
        <strain evidence="4">NA</strain>
    </source>
</reference>
<dbReference type="EMBL" id="ADBV01019111">
    <property type="protein sequence ID" value="EJW71246.1"/>
    <property type="molecule type" value="Genomic_DNA"/>
</dbReference>
<evidence type="ECO:0000313" key="4">
    <source>
        <dbReference type="Proteomes" id="UP000004810"/>
    </source>
</evidence>
<protein>
    <submittedName>
        <fullName evidence="3">Uncharacterized protein</fullName>
    </submittedName>
</protein>
<organism evidence="3 4">
    <name type="scientific">Wuchereria bancrofti</name>
    <dbReference type="NCBI Taxonomy" id="6293"/>
    <lineage>
        <taxon>Eukaryota</taxon>
        <taxon>Metazoa</taxon>
        <taxon>Ecdysozoa</taxon>
        <taxon>Nematoda</taxon>
        <taxon>Chromadorea</taxon>
        <taxon>Rhabditida</taxon>
        <taxon>Spirurina</taxon>
        <taxon>Spiruromorpha</taxon>
        <taxon>Filarioidea</taxon>
        <taxon>Onchocercidae</taxon>
        <taxon>Wuchereria</taxon>
    </lineage>
</organism>